<feature type="compositionally biased region" description="Low complexity" evidence="1">
    <location>
        <begin position="254"/>
        <end position="267"/>
    </location>
</feature>
<name>A0ABY0HEX2_9PEZI</name>
<feature type="region of interest" description="Disordered" evidence="1">
    <location>
        <begin position="724"/>
        <end position="795"/>
    </location>
</feature>
<dbReference type="Proteomes" id="UP000294003">
    <property type="component" value="Unassembled WGS sequence"/>
</dbReference>
<proteinExistence type="predicted"/>
<dbReference type="SMART" id="SM01177">
    <property type="entry name" value="DUF4210"/>
    <property type="match status" value="1"/>
</dbReference>
<dbReference type="InterPro" id="IPR025261">
    <property type="entry name" value="Atos-like_cons_dom"/>
</dbReference>
<dbReference type="InterPro" id="IPR051506">
    <property type="entry name" value="ATOS_Transcription_Regulators"/>
</dbReference>
<dbReference type="Pfam" id="PF13915">
    <property type="entry name" value="DUF4210"/>
    <property type="match status" value="1"/>
</dbReference>
<protein>
    <recommendedName>
        <fullName evidence="2">Atos-like conserved domain-containing protein</fullName>
    </recommendedName>
</protein>
<feature type="compositionally biased region" description="Polar residues" evidence="1">
    <location>
        <begin position="768"/>
        <end position="777"/>
    </location>
</feature>
<feature type="region of interest" description="Disordered" evidence="1">
    <location>
        <begin position="452"/>
        <end position="538"/>
    </location>
</feature>
<reference evidence="3 4" key="1">
    <citation type="submission" date="2018-06" db="EMBL/GenBank/DDBJ databases">
        <title>Complete Genomes of Monosporascus.</title>
        <authorList>
            <person name="Robinson A.J."/>
            <person name="Natvig D.O."/>
        </authorList>
    </citation>
    <scope>NUCLEOTIDE SEQUENCE [LARGE SCALE GENOMIC DNA]</scope>
    <source>
        <strain evidence="3 4">CBS 609.92</strain>
    </source>
</reference>
<dbReference type="InterPro" id="IPR033473">
    <property type="entry name" value="Atos-like_C"/>
</dbReference>
<evidence type="ECO:0000256" key="1">
    <source>
        <dbReference type="SAM" id="MobiDB-lite"/>
    </source>
</evidence>
<comment type="caution">
    <text evidence="3">The sequence shown here is derived from an EMBL/GenBank/DDBJ whole genome shotgun (WGS) entry which is preliminary data.</text>
</comment>
<feature type="domain" description="Atos-like conserved" evidence="2">
    <location>
        <begin position="388"/>
        <end position="462"/>
    </location>
</feature>
<feature type="compositionally biased region" description="Polar residues" evidence="1">
    <location>
        <begin position="348"/>
        <end position="365"/>
    </location>
</feature>
<dbReference type="Pfam" id="PF13889">
    <property type="entry name" value="Chromosome_seg"/>
    <property type="match status" value="1"/>
</dbReference>
<feature type="compositionally biased region" description="Basic and acidic residues" evidence="1">
    <location>
        <begin position="168"/>
        <end position="190"/>
    </location>
</feature>
<dbReference type="PANTHER" id="PTHR13199:SF11">
    <property type="entry name" value="PROTEIN ATOSSA"/>
    <property type="match status" value="1"/>
</dbReference>
<feature type="compositionally biased region" description="Low complexity" evidence="1">
    <location>
        <begin position="145"/>
        <end position="158"/>
    </location>
</feature>
<feature type="compositionally biased region" description="Basic and acidic residues" evidence="1">
    <location>
        <begin position="487"/>
        <end position="502"/>
    </location>
</feature>
<evidence type="ECO:0000313" key="3">
    <source>
        <dbReference type="EMBL" id="RYO91077.1"/>
    </source>
</evidence>
<keyword evidence="4" id="KW-1185">Reference proteome</keyword>
<feature type="compositionally biased region" description="Basic and acidic residues" evidence="1">
    <location>
        <begin position="40"/>
        <end position="67"/>
    </location>
</feature>
<dbReference type="EMBL" id="QJNS01000045">
    <property type="protein sequence ID" value="RYO91077.1"/>
    <property type="molecule type" value="Genomic_DNA"/>
</dbReference>
<feature type="compositionally biased region" description="Low complexity" evidence="1">
    <location>
        <begin position="745"/>
        <end position="755"/>
    </location>
</feature>
<feature type="compositionally biased region" description="Polar residues" evidence="1">
    <location>
        <begin position="125"/>
        <end position="144"/>
    </location>
</feature>
<organism evidence="3 4">
    <name type="scientific">Monosporascus cannonballus</name>
    <dbReference type="NCBI Taxonomy" id="155416"/>
    <lineage>
        <taxon>Eukaryota</taxon>
        <taxon>Fungi</taxon>
        <taxon>Dikarya</taxon>
        <taxon>Ascomycota</taxon>
        <taxon>Pezizomycotina</taxon>
        <taxon>Sordariomycetes</taxon>
        <taxon>Xylariomycetidae</taxon>
        <taxon>Xylariales</taxon>
        <taxon>Xylariales incertae sedis</taxon>
        <taxon>Monosporascus</taxon>
    </lineage>
</organism>
<evidence type="ECO:0000259" key="2">
    <source>
        <dbReference type="SMART" id="SM01177"/>
    </source>
</evidence>
<feature type="region of interest" description="Disordered" evidence="1">
    <location>
        <begin position="1"/>
        <end position="267"/>
    </location>
</feature>
<accession>A0ABY0HEX2</accession>
<feature type="region of interest" description="Disordered" evidence="1">
    <location>
        <begin position="843"/>
        <end position="873"/>
    </location>
</feature>
<feature type="region of interest" description="Disordered" evidence="1">
    <location>
        <begin position="339"/>
        <end position="388"/>
    </location>
</feature>
<sequence>MPIFQQDLDRRGPAGGPGTEAAIDIEDGDGLSIPMPSPHEQLRHERTPQEDHSLPRRCSEESLRSEFCEGPVPESPAPKTPEHERAAPCSDRAELIERLKKGESPTWVPNRFVRAPPSREGKASNYKSLTSHDQFDSIWNHSPVTPTRSPNRTSNSPSLLPPPTITPEKGETASEDESRLQHGLSIERPRSALHSGDFTQDDPPRDGSSGEEDRRAIHQNNLSDSGHPWLAASPPRDFAPFRFERRDPPVRPAVTTSSLSSLSSSVSSSFVYMPPTSPLVQSESNDDLELTSPMDVIDINSSVPRNSCRHTAMSSHSAFGFSPSPIPRQPPSLRQERTVPYQAHQPRRSLTSTPNFSMMVSSPQTPALLRSRRPSHSSEASPVQHASMVGSYEESILRGRMSTTPSRPLEFLAQIGVLGLGKCKSSLRCPPHVTLPFPAVFYSYPGSSNGPFKMEDGPSPYVGQIDLENGLPNQEEEARSRRKKQSRASERKRGGDCGRDGNDSPAATSDREGRRTQRHKRRSSSPRAPPGGSYRIPEKGQIQIIIKNPNKTAVKLFLVPYDLAGMEPGTKTFIRQRSYSTGPIIENMPQSKGDGQADRPILRYLVHLHICCPSRGRYYLYKSIRVVFANRVPDGKEKLQNEVTLPEPRYTSYKPIRVMHPPAPGGTGPGASLAAEKAFRRRSSGLYFGGSNLGPEAIEGFHSPSAPTHSYSFNFGGGDNVPVEPIPFKLSSSGRPGRANITEDNNGSGSNGVVPPVGPPSPGSSSSQATTSCPTTRGSSNNDDDNASGPGGGGGFIFDDRIDRYDKLSKGDVGYGGNAFSGLKANGSPGVAESLLSQRLRTLGVEGAAAGQQLEQPTPPGDGGGRGKTSDED</sequence>
<feature type="compositionally biased region" description="Basic and acidic residues" evidence="1">
    <location>
        <begin position="80"/>
        <end position="103"/>
    </location>
</feature>
<evidence type="ECO:0000313" key="4">
    <source>
        <dbReference type="Proteomes" id="UP000294003"/>
    </source>
</evidence>
<gene>
    <name evidence="3" type="ORF">DL762_002373</name>
</gene>
<dbReference type="PANTHER" id="PTHR13199">
    <property type="entry name" value="GH03947P"/>
    <property type="match status" value="1"/>
</dbReference>